<accession>A0A5B7GXA9</accession>
<evidence type="ECO:0000313" key="2">
    <source>
        <dbReference type="Proteomes" id="UP000324222"/>
    </source>
</evidence>
<reference evidence="1 2" key="1">
    <citation type="submission" date="2019-05" db="EMBL/GenBank/DDBJ databases">
        <title>Another draft genome of Portunus trituberculatus and its Hox gene families provides insights of decapod evolution.</title>
        <authorList>
            <person name="Jeong J.-H."/>
            <person name="Song I."/>
            <person name="Kim S."/>
            <person name="Choi T."/>
            <person name="Kim D."/>
            <person name="Ryu S."/>
            <person name="Kim W."/>
        </authorList>
    </citation>
    <scope>NUCLEOTIDE SEQUENCE [LARGE SCALE GENOMIC DNA]</scope>
    <source>
        <tissue evidence="1">Muscle</tissue>
    </source>
</reference>
<dbReference type="Proteomes" id="UP000324222">
    <property type="component" value="Unassembled WGS sequence"/>
</dbReference>
<name>A0A5B7GXA9_PORTR</name>
<gene>
    <name evidence="1" type="ORF">E2C01_056299</name>
</gene>
<sequence>MCHTPTQRSVWLDTARQPECPTGCRSSFIGVAIHRAPSTAPRYSLYSLMYSVVLMPVQAIEALVT</sequence>
<comment type="caution">
    <text evidence="1">The sequence shown here is derived from an EMBL/GenBank/DDBJ whole genome shotgun (WGS) entry which is preliminary data.</text>
</comment>
<dbReference type="AlphaFoldDB" id="A0A5B7GXA9"/>
<organism evidence="1 2">
    <name type="scientific">Portunus trituberculatus</name>
    <name type="common">Swimming crab</name>
    <name type="synonym">Neptunus trituberculatus</name>
    <dbReference type="NCBI Taxonomy" id="210409"/>
    <lineage>
        <taxon>Eukaryota</taxon>
        <taxon>Metazoa</taxon>
        <taxon>Ecdysozoa</taxon>
        <taxon>Arthropoda</taxon>
        <taxon>Crustacea</taxon>
        <taxon>Multicrustacea</taxon>
        <taxon>Malacostraca</taxon>
        <taxon>Eumalacostraca</taxon>
        <taxon>Eucarida</taxon>
        <taxon>Decapoda</taxon>
        <taxon>Pleocyemata</taxon>
        <taxon>Brachyura</taxon>
        <taxon>Eubrachyura</taxon>
        <taxon>Portunoidea</taxon>
        <taxon>Portunidae</taxon>
        <taxon>Portuninae</taxon>
        <taxon>Portunus</taxon>
    </lineage>
</organism>
<proteinExistence type="predicted"/>
<dbReference type="EMBL" id="VSRR010019428">
    <property type="protein sequence ID" value="MPC62216.1"/>
    <property type="molecule type" value="Genomic_DNA"/>
</dbReference>
<protein>
    <submittedName>
        <fullName evidence="1">Uncharacterized protein</fullName>
    </submittedName>
</protein>
<evidence type="ECO:0000313" key="1">
    <source>
        <dbReference type="EMBL" id="MPC62216.1"/>
    </source>
</evidence>
<keyword evidence="2" id="KW-1185">Reference proteome</keyword>